<dbReference type="PANTHER" id="PTHR45975:SF2">
    <property type="entry name" value="NUCLEOSOME-REMODELING FACTOR SUBUNIT BPTF"/>
    <property type="match status" value="1"/>
</dbReference>
<dbReference type="Gene3D" id="3.30.40.10">
    <property type="entry name" value="Zinc/RING finger domain, C3HC4 (zinc finger)"/>
    <property type="match status" value="1"/>
</dbReference>
<keyword evidence="1" id="KW-0479">Metal-binding</keyword>
<accession>A0A077ZFV2</accession>
<evidence type="ECO:0000259" key="4">
    <source>
        <dbReference type="SMART" id="SM00249"/>
    </source>
</evidence>
<dbReference type="SMART" id="SM00249">
    <property type="entry name" value="PHD"/>
    <property type="match status" value="1"/>
</dbReference>
<evidence type="ECO:0000256" key="2">
    <source>
        <dbReference type="ARBA" id="ARBA00022771"/>
    </source>
</evidence>
<name>A0A077ZFV2_TRITR</name>
<dbReference type="InterPro" id="IPR038028">
    <property type="entry name" value="BPTF"/>
</dbReference>
<reference evidence="5" key="2">
    <citation type="submission" date="2014-03" db="EMBL/GenBank/DDBJ databases">
        <title>The whipworm genome and dual-species transcriptomics of an intimate host-pathogen interaction.</title>
        <authorList>
            <person name="Foth B.J."/>
            <person name="Tsai I.J."/>
            <person name="Reid A.J."/>
            <person name="Bancroft A.J."/>
            <person name="Nichol S."/>
            <person name="Tracey A."/>
            <person name="Holroyd N."/>
            <person name="Cotton J.A."/>
            <person name="Stanley E.J."/>
            <person name="Zarowiecki M."/>
            <person name="Liu J.Z."/>
            <person name="Huckvale T."/>
            <person name="Cooper P.J."/>
            <person name="Grencis R.K."/>
            <person name="Berriman M."/>
        </authorList>
    </citation>
    <scope>NUCLEOTIDE SEQUENCE [LARGE SCALE GENOMIC DNA]</scope>
</reference>
<dbReference type="GO" id="GO:0008270">
    <property type="term" value="F:zinc ion binding"/>
    <property type="evidence" value="ECO:0007669"/>
    <property type="project" value="UniProtKB-KW"/>
</dbReference>
<evidence type="ECO:0000256" key="1">
    <source>
        <dbReference type="ARBA" id="ARBA00022723"/>
    </source>
</evidence>
<gene>
    <name evidence="5" type="ORF">TTRE_0000676401</name>
</gene>
<dbReference type="GO" id="GO:0000978">
    <property type="term" value="F:RNA polymerase II cis-regulatory region sequence-specific DNA binding"/>
    <property type="evidence" value="ECO:0007669"/>
    <property type="project" value="TreeGrafter"/>
</dbReference>
<dbReference type="EMBL" id="HG806340">
    <property type="protein sequence ID" value="CDW58448.1"/>
    <property type="molecule type" value="Genomic_DNA"/>
</dbReference>
<dbReference type="Proteomes" id="UP000030665">
    <property type="component" value="Unassembled WGS sequence"/>
</dbReference>
<protein>
    <recommendedName>
        <fullName evidence="4">Zinc finger PHD-type domain-containing protein</fullName>
    </recommendedName>
</protein>
<proteinExistence type="predicted"/>
<keyword evidence="6" id="KW-1185">Reference proteome</keyword>
<evidence type="ECO:0000313" key="5">
    <source>
        <dbReference type="EMBL" id="CDW58448.1"/>
    </source>
</evidence>
<reference evidence="5" key="1">
    <citation type="submission" date="2014-01" db="EMBL/GenBank/DDBJ databases">
        <authorList>
            <person name="Aslett M."/>
        </authorList>
    </citation>
    <scope>NUCLEOTIDE SEQUENCE</scope>
</reference>
<sequence length="354" mass="40899">MNILYSQQTDCGKFGDLLCCTTCSAVYHLRCLPEGMKIDNPSTWRCSICLKHELPGVTDCLFPWEAAGVYVQAEPWGYDNHGRRFWFIARRLFVQNCPIPNRHCFSEDDARGIVSYYSTLEQFYDLVKCFQGGTPEEELCYQFLEFFDVIEYQLILNEVLTKKAKDNVTSWFELNVENRVSDTKCTNGQTAGKKGKCCRKLLEAVERALEKKQQRIMDLCAKEVKKSKIFPIGPLKSTDFSDSVEDPEFALMPSLSLVDSGLNMETDFYCSLGSAFKLGMEGTFMARSYTNHYLEDPYAKSPYQRAEEHRKYKYISEKFHVDEEGQFKIHIMLEADLKNTLKFNVLLKRLVLPL</sequence>
<dbReference type="STRING" id="36087.A0A077ZFV2"/>
<keyword evidence="3" id="KW-0862">Zinc</keyword>
<organism evidence="5 6">
    <name type="scientific">Trichuris trichiura</name>
    <name type="common">Whipworm</name>
    <name type="synonym">Trichocephalus trichiurus</name>
    <dbReference type="NCBI Taxonomy" id="36087"/>
    <lineage>
        <taxon>Eukaryota</taxon>
        <taxon>Metazoa</taxon>
        <taxon>Ecdysozoa</taxon>
        <taxon>Nematoda</taxon>
        <taxon>Enoplea</taxon>
        <taxon>Dorylaimia</taxon>
        <taxon>Trichinellida</taxon>
        <taxon>Trichuridae</taxon>
        <taxon>Trichuris</taxon>
    </lineage>
</organism>
<dbReference type="GO" id="GO:0006357">
    <property type="term" value="P:regulation of transcription by RNA polymerase II"/>
    <property type="evidence" value="ECO:0007669"/>
    <property type="project" value="InterPro"/>
</dbReference>
<evidence type="ECO:0000313" key="6">
    <source>
        <dbReference type="Proteomes" id="UP000030665"/>
    </source>
</evidence>
<dbReference type="PANTHER" id="PTHR45975">
    <property type="entry name" value="NUCLEOSOME-REMODELING FACTOR SUBUNIT BPTF"/>
    <property type="match status" value="1"/>
</dbReference>
<keyword evidence="2" id="KW-0863">Zinc-finger</keyword>
<dbReference type="AlphaFoldDB" id="A0A077ZFV2"/>
<dbReference type="GO" id="GO:0016589">
    <property type="term" value="C:NURF complex"/>
    <property type="evidence" value="ECO:0007669"/>
    <property type="project" value="InterPro"/>
</dbReference>
<evidence type="ECO:0000256" key="3">
    <source>
        <dbReference type="ARBA" id="ARBA00022833"/>
    </source>
</evidence>
<feature type="domain" description="Zinc finger PHD-type" evidence="4">
    <location>
        <begin position="11"/>
        <end position="50"/>
    </location>
</feature>
<dbReference type="OrthoDB" id="784962at2759"/>
<dbReference type="InterPro" id="IPR011011">
    <property type="entry name" value="Znf_FYVE_PHD"/>
</dbReference>
<dbReference type="InterPro" id="IPR001965">
    <property type="entry name" value="Znf_PHD"/>
</dbReference>
<dbReference type="SUPFAM" id="SSF57903">
    <property type="entry name" value="FYVE/PHD zinc finger"/>
    <property type="match status" value="1"/>
</dbReference>
<dbReference type="InterPro" id="IPR013083">
    <property type="entry name" value="Znf_RING/FYVE/PHD"/>
</dbReference>